<accession>A0A840D501</accession>
<keyword evidence="6" id="KW-1185">Reference proteome</keyword>
<evidence type="ECO:0000256" key="1">
    <source>
        <dbReference type="ARBA" id="ARBA00023015"/>
    </source>
</evidence>
<dbReference type="Pfam" id="PF12833">
    <property type="entry name" value="HTH_18"/>
    <property type="match status" value="1"/>
</dbReference>
<keyword evidence="1" id="KW-0805">Transcription regulation</keyword>
<dbReference type="PANTHER" id="PTHR43280:SF10">
    <property type="entry name" value="REGULATORY PROTEIN POCR"/>
    <property type="match status" value="1"/>
</dbReference>
<reference evidence="5" key="1">
    <citation type="submission" date="2020-08" db="EMBL/GenBank/DDBJ databases">
        <title>Genomic Encyclopedia of Type Strains, Phase IV (KMG-IV): sequencing the most valuable type-strain genomes for metagenomic binning, comparative biology and taxonomic classification.</title>
        <authorList>
            <person name="Goeker M."/>
        </authorList>
    </citation>
    <scope>NUCLEOTIDE SEQUENCE [LARGE SCALE GENOMIC DNA]</scope>
    <source>
        <strain evidence="5">DSM 105720</strain>
    </source>
</reference>
<dbReference type="AlphaFoldDB" id="A0A840D501"/>
<sequence length="294" mass="34679">MRKSKKTTHSLCTNCRKTEKPVIEVVKMVKGISKVTDLTYHKIIFIIEGKVRLFSKENPEHQVAKGKMLFLLAGNRYSYSALEGSTVILFRVQAPINLCNNFSLEDLYMHVNKKLEKEYKPENSNFGELDIVPQIWQLLNTINESIKDGVTCHYWLEIKVKEFLLLLKSYYTKENIYKFLYLILSNDIVFSEQVRQHWNKFQTARELAVFLNLTTKKFTARFTAVFGQTPYQWMLQERARIVHVEIISTEKQFKQIAMENGFVSESSFTRFCRKEFNKTPTQVRLDKYVNIRIL</sequence>
<keyword evidence="2" id="KW-0238">DNA-binding</keyword>
<evidence type="ECO:0000256" key="2">
    <source>
        <dbReference type="ARBA" id="ARBA00023125"/>
    </source>
</evidence>
<evidence type="ECO:0000259" key="4">
    <source>
        <dbReference type="PROSITE" id="PS01124"/>
    </source>
</evidence>
<name>A0A840D501_9BACE</name>
<dbReference type="RefSeq" id="WP_044165607.1">
    <property type="nucleotide sequence ID" value="NZ_JACIER010000004.1"/>
</dbReference>
<dbReference type="Gene3D" id="1.10.10.60">
    <property type="entry name" value="Homeodomain-like"/>
    <property type="match status" value="1"/>
</dbReference>
<protein>
    <submittedName>
        <fullName evidence="5">AraC-like DNA-binding protein</fullName>
    </submittedName>
</protein>
<dbReference type="PANTHER" id="PTHR43280">
    <property type="entry name" value="ARAC-FAMILY TRANSCRIPTIONAL REGULATOR"/>
    <property type="match status" value="1"/>
</dbReference>
<keyword evidence="3" id="KW-0804">Transcription</keyword>
<comment type="caution">
    <text evidence="5">The sequence shown here is derived from an EMBL/GenBank/DDBJ whole genome shotgun (WGS) entry which is preliminary data.</text>
</comment>
<dbReference type="Proteomes" id="UP000560658">
    <property type="component" value="Unassembled WGS sequence"/>
</dbReference>
<dbReference type="GO" id="GO:0043565">
    <property type="term" value="F:sequence-specific DNA binding"/>
    <property type="evidence" value="ECO:0007669"/>
    <property type="project" value="InterPro"/>
</dbReference>
<dbReference type="GO" id="GO:0003700">
    <property type="term" value="F:DNA-binding transcription factor activity"/>
    <property type="evidence" value="ECO:0007669"/>
    <property type="project" value="InterPro"/>
</dbReference>
<feature type="domain" description="HTH araC/xylS-type" evidence="4">
    <location>
        <begin position="194"/>
        <end position="286"/>
    </location>
</feature>
<evidence type="ECO:0000256" key="3">
    <source>
        <dbReference type="ARBA" id="ARBA00023163"/>
    </source>
</evidence>
<dbReference type="EMBL" id="JACIER010000004">
    <property type="protein sequence ID" value="MBB4043423.1"/>
    <property type="molecule type" value="Genomic_DNA"/>
</dbReference>
<gene>
    <name evidence="5" type="ORF">GGR06_001205</name>
</gene>
<dbReference type="InterPro" id="IPR018060">
    <property type="entry name" value="HTH_AraC"/>
</dbReference>
<dbReference type="SUPFAM" id="SSF46689">
    <property type="entry name" value="Homeodomain-like"/>
    <property type="match status" value="1"/>
</dbReference>
<dbReference type="PROSITE" id="PS01124">
    <property type="entry name" value="HTH_ARAC_FAMILY_2"/>
    <property type="match status" value="1"/>
</dbReference>
<organism evidence="5 6">
    <name type="scientific">Bacteroides reticulotermitis</name>
    <dbReference type="NCBI Taxonomy" id="1133319"/>
    <lineage>
        <taxon>Bacteria</taxon>
        <taxon>Pseudomonadati</taxon>
        <taxon>Bacteroidota</taxon>
        <taxon>Bacteroidia</taxon>
        <taxon>Bacteroidales</taxon>
        <taxon>Bacteroidaceae</taxon>
        <taxon>Bacteroides</taxon>
    </lineage>
</organism>
<evidence type="ECO:0000313" key="6">
    <source>
        <dbReference type="Proteomes" id="UP000560658"/>
    </source>
</evidence>
<dbReference type="InterPro" id="IPR009057">
    <property type="entry name" value="Homeodomain-like_sf"/>
</dbReference>
<evidence type="ECO:0000313" key="5">
    <source>
        <dbReference type="EMBL" id="MBB4043423.1"/>
    </source>
</evidence>
<dbReference type="SMART" id="SM00342">
    <property type="entry name" value="HTH_ARAC"/>
    <property type="match status" value="1"/>
</dbReference>
<proteinExistence type="predicted"/>